<dbReference type="EMBL" id="RIAR02000001">
    <property type="protein sequence ID" value="NSL85838.1"/>
    <property type="molecule type" value="Genomic_DNA"/>
</dbReference>
<evidence type="ECO:0000313" key="9">
    <source>
        <dbReference type="Proteomes" id="UP000281028"/>
    </source>
</evidence>
<gene>
    <name evidence="8" type="ORF">ECE50_003280</name>
</gene>
<keyword evidence="4" id="KW-0472">Membrane</keyword>
<organism evidence="8 9">
    <name type="scientific">Chitinophaga solisilvae</name>
    <dbReference type="NCBI Taxonomy" id="1233460"/>
    <lineage>
        <taxon>Bacteria</taxon>
        <taxon>Pseudomonadati</taxon>
        <taxon>Bacteroidota</taxon>
        <taxon>Chitinophagia</taxon>
        <taxon>Chitinophagales</taxon>
        <taxon>Chitinophagaceae</taxon>
        <taxon>Chitinophaga</taxon>
    </lineage>
</organism>
<evidence type="ECO:0000256" key="4">
    <source>
        <dbReference type="ARBA" id="ARBA00023136"/>
    </source>
</evidence>
<keyword evidence="5" id="KW-0998">Cell outer membrane</keyword>
<protein>
    <submittedName>
        <fullName evidence="8">RagB/SusD family nutrient uptake outer membrane protein</fullName>
    </submittedName>
</protein>
<comment type="similarity">
    <text evidence="2">Belongs to the SusD family.</text>
</comment>
<dbReference type="Pfam" id="PF07980">
    <property type="entry name" value="SusD_RagB"/>
    <property type="match status" value="1"/>
</dbReference>
<sequence length="487" mass="54770">MLPVIFLLLGASLLPGCKKYLEQVPDNRTQLDSPEKVAQLLTSAYPDRDYYTFTETMSDNSQDRKMAASQYVGDVRINEHPFRYTDFDTDIRGSVGAYWQSCYQAIAAANQALEACDKHPGNKAYLPYKGEALMARAYAHFMLVSLFAKSYDAATAAGDPGIPYVKEPEKTLYKNYERKSVAYVYEMIDKDISEALPLLNDNAYKVPAFHFTRVAAHAFAARFYLFQKQYDKVITHVSQAFPGTTISAALRPLNTVYKAYTSDQFQNYYTSSSQKTNLLLATNLSVWSRGQTDYQYGFNQALAQQLLYSNNVTGGYWTYGDLTYYWGPAPDRRSAKKLIEKFIYTSADVGNPYVFAPLLTAEEALFNRAEANIQSGKYDAALTDLNAFISTRINNYDAGTNALTTAKVTSYYKTADTRQALINALLDIKRVEFIQEGMRWFDILRHRMTVTHTNADGSPIILTADDKRKVIQIPQSAQAAGIAANPR</sequence>
<keyword evidence="3" id="KW-0732">Signal</keyword>
<dbReference type="OrthoDB" id="1147023at2"/>
<evidence type="ECO:0000256" key="3">
    <source>
        <dbReference type="ARBA" id="ARBA00022729"/>
    </source>
</evidence>
<accession>A0A3S1DNE2</accession>
<evidence type="ECO:0000256" key="1">
    <source>
        <dbReference type="ARBA" id="ARBA00004442"/>
    </source>
</evidence>
<dbReference type="InterPro" id="IPR033985">
    <property type="entry name" value="SusD-like_N"/>
</dbReference>
<evidence type="ECO:0000259" key="6">
    <source>
        <dbReference type="Pfam" id="PF07980"/>
    </source>
</evidence>
<evidence type="ECO:0000313" key="8">
    <source>
        <dbReference type="EMBL" id="NSL85838.1"/>
    </source>
</evidence>
<comment type="caution">
    <text evidence="8">The sequence shown here is derived from an EMBL/GenBank/DDBJ whole genome shotgun (WGS) entry which is preliminary data.</text>
</comment>
<comment type="subcellular location">
    <subcellularLocation>
        <location evidence="1">Cell outer membrane</location>
    </subcellularLocation>
</comment>
<dbReference type="Proteomes" id="UP000281028">
    <property type="component" value="Unassembled WGS sequence"/>
</dbReference>
<dbReference type="SUPFAM" id="SSF48452">
    <property type="entry name" value="TPR-like"/>
    <property type="match status" value="1"/>
</dbReference>
<dbReference type="GO" id="GO:0009279">
    <property type="term" value="C:cell outer membrane"/>
    <property type="evidence" value="ECO:0007669"/>
    <property type="project" value="UniProtKB-SubCell"/>
</dbReference>
<dbReference type="InterPro" id="IPR011990">
    <property type="entry name" value="TPR-like_helical_dom_sf"/>
</dbReference>
<feature type="domain" description="SusD-like N-terminal" evidence="7">
    <location>
        <begin position="19"/>
        <end position="225"/>
    </location>
</feature>
<evidence type="ECO:0000256" key="2">
    <source>
        <dbReference type="ARBA" id="ARBA00006275"/>
    </source>
</evidence>
<keyword evidence="9" id="KW-1185">Reference proteome</keyword>
<dbReference type="InterPro" id="IPR012944">
    <property type="entry name" value="SusD_RagB_dom"/>
</dbReference>
<feature type="domain" description="RagB/SusD" evidence="6">
    <location>
        <begin position="363"/>
        <end position="454"/>
    </location>
</feature>
<name>A0A3S1DNE2_9BACT</name>
<proteinExistence type="inferred from homology"/>
<reference evidence="8" key="1">
    <citation type="submission" date="2020-05" db="EMBL/GenBank/DDBJ databases">
        <title>Chitinophaga laudate sp. nov., isolated from a tropical peat swamp.</title>
        <authorList>
            <person name="Goh C.B.S."/>
            <person name="Lee M.S."/>
            <person name="Parimannan S."/>
            <person name="Pasbakhsh P."/>
            <person name="Yule C.M."/>
            <person name="Rajandas H."/>
            <person name="Loke S."/>
            <person name="Croft L."/>
            <person name="Tan J.B.L."/>
        </authorList>
    </citation>
    <scope>NUCLEOTIDE SEQUENCE</scope>
    <source>
        <strain evidence="8">Mgbs1</strain>
    </source>
</reference>
<dbReference type="Pfam" id="PF14322">
    <property type="entry name" value="SusD-like_3"/>
    <property type="match status" value="1"/>
</dbReference>
<evidence type="ECO:0000256" key="5">
    <source>
        <dbReference type="ARBA" id="ARBA00023237"/>
    </source>
</evidence>
<evidence type="ECO:0000259" key="7">
    <source>
        <dbReference type="Pfam" id="PF14322"/>
    </source>
</evidence>
<dbReference type="Gene3D" id="1.25.40.390">
    <property type="match status" value="1"/>
</dbReference>
<dbReference type="AlphaFoldDB" id="A0A3S1DNE2"/>